<dbReference type="OrthoDB" id="416253at2759"/>
<dbReference type="InterPro" id="IPR023210">
    <property type="entry name" value="NADP_OxRdtase_dom"/>
</dbReference>
<proteinExistence type="inferred from homology"/>
<reference evidence="8" key="1">
    <citation type="submission" date="2016-03" db="EMBL/GenBank/DDBJ databases">
        <authorList>
            <person name="Devillers Hugo."/>
        </authorList>
    </citation>
    <scope>NUCLEOTIDE SEQUENCE [LARGE SCALE GENOMIC DNA]</scope>
</reference>
<comment type="similarity">
    <text evidence="1">Belongs to the aldo/keto reductase family.</text>
</comment>
<sequence length="289" mass="33292">MKLTASTTKTLKNGVKIPILGLGVYKAPKEETEHIVYTALKQGYRHVDTAQFYGNEREVGLAIARFLKDTPEFTRSDVFYTTKVSPTNHGYEQAKKSILESLEKVKEIGYVDLFLIHNPMAEPEQRLGTWRALQEFYEEGKIKAIGVSNYSIKHLEELLNWKELKVEPMVNQYELNPWLLREDLCAFCESKGIIIEAFSPLTRGFRMKDPLLQKVIEKSYPGKSPAQILIRWSLQKGFIPLPKSSNEQRLRANLESLDFEISDEDMKTLTHENDYFVSNPNFDPIKNCP</sequence>
<evidence type="ECO:0000313" key="8">
    <source>
        <dbReference type="Proteomes" id="UP000189911"/>
    </source>
</evidence>
<dbReference type="EMBL" id="LT598448">
    <property type="protein sequence ID" value="SCU88529.1"/>
    <property type="molecule type" value="Genomic_DNA"/>
</dbReference>
<feature type="domain" description="NADP-dependent oxidoreductase" evidence="6">
    <location>
        <begin position="27"/>
        <end position="270"/>
    </location>
</feature>
<evidence type="ECO:0000256" key="3">
    <source>
        <dbReference type="PIRSR" id="PIRSR000097-1"/>
    </source>
</evidence>
<dbReference type="SUPFAM" id="SSF51430">
    <property type="entry name" value="NAD(P)-linked oxidoreductase"/>
    <property type="match status" value="1"/>
</dbReference>
<dbReference type="FunFam" id="3.20.20.100:FF:000015">
    <property type="entry name" value="Oxidoreductase, aldo/keto reductase family"/>
    <property type="match status" value="1"/>
</dbReference>
<name>A0A1G4JE47_9SACH</name>
<dbReference type="PIRSF" id="PIRSF000097">
    <property type="entry name" value="AKR"/>
    <property type="match status" value="1"/>
</dbReference>
<dbReference type="GO" id="GO:0016616">
    <property type="term" value="F:oxidoreductase activity, acting on the CH-OH group of donors, NAD or NADP as acceptor"/>
    <property type="evidence" value="ECO:0007669"/>
    <property type="project" value="UniProtKB-ARBA"/>
</dbReference>
<dbReference type="InterPro" id="IPR020471">
    <property type="entry name" value="AKR"/>
</dbReference>
<gene>
    <name evidence="7" type="ORF">LANO_0D02366G</name>
</gene>
<dbReference type="PANTHER" id="PTHR43827">
    <property type="entry name" value="2,5-DIKETO-D-GLUCONIC ACID REDUCTASE"/>
    <property type="match status" value="1"/>
</dbReference>
<dbReference type="PROSITE" id="PS00062">
    <property type="entry name" value="ALDOKETO_REDUCTASE_2"/>
    <property type="match status" value="1"/>
</dbReference>
<dbReference type="Proteomes" id="UP000189911">
    <property type="component" value="Chromosome D"/>
</dbReference>
<keyword evidence="8" id="KW-1185">Reference proteome</keyword>
<evidence type="ECO:0000256" key="5">
    <source>
        <dbReference type="PIRSR" id="PIRSR000097-3"/>
    </source>
</evidence>
<dbReference type="PANTHER" id="PTHR43827:SF13">
    <property type="entry name" value="ALDO_KETO REDUCTASE FAMILY PROTEIN"/>
    <property type="match status" value="1"/>
</dbReference>
<dbReference type="InterPro" id="IPR018170">
    <property type="entry name" value="Aldo/ket_reductase_CS"/>
</dbReference>
<dbReference type="Gene3D" id="3.20.20.100">
    <property type="entry name" value="NADP-dependent oxidoreductase domain"/>
    <property type="match status" value="1"/>
</dbReference>
<organism evidence="7 8">
    <name type="scientific">Lachancea nothofagi CBS 11611</name>
    <dbReference type="NCBI Taxonomy" id="1266666"/>
    <lineage>
        <taxon>Eukaryota</taxon>
        <taxon>Fungi</taxon>
        <taxon>Dikarya</taxon>
        <taxon>Ascomycota</taxon>
        <taxon>Saccharomycotina</taxon>
        <taxon>Saccharomycetes</taxon>
        <taxon>Saccharomycetales</taxon>
        <taxon>Saccharomycetaceae</taxon>
        <taxon>Lachancea</taxon>
    </lineage>
</organism>
<dbReference type="PRINTS" id="PR00069">
    <property type="entry name" value="ALDKETRDTASE"/>
</dbReference>
<feature type="site" description="Lowers pKa of active site Tyr" evidence="5">
    <location>
        <position position="83"/>
    </location>
</feature>
<keyword evidence="2" id="KW-0560">Oxidoreductase</keyword>
<dbReference type="InterPro" id="IPR036812">
    <property type="entry name" value="NAD(P)_OxRdtase_dom_sf"/>
</dbReference>
<dbReference type="CDD" id="cd19071">
    <property type="entry name" value="AKR_AKR1-5-like"/>
    <property type="match status" value="1"/>
</dbReference>
<dbReference type="Pfam" id="PF00248">
    <property type="entry name" value="Aldo_ket_red"/>
    <property type="match status" value="1"/>
</dbReference>
<feature type="active site" description="Proton donor" evidence="3">
    <location>
        <position position="53"/>
    </location>
</feature>
<accession>A0A1G4JE47</accession>
<protein>
    <submittedName>
        <fullName evidence="7">LANO_0D02366g1_1</fullName>
    </submittedName>
</protein>
<evidence type="ECO:0000256" key="2">
    <source>
        <dbReference type="ARBA" id="ARBA00023002"/>
    </source>
</evidence>
<evidence type="ECO:0000259" key="6">
    <source>
        <dbReference type="Pfam" id="PF00248"/>
    </source>
</evidence>
<evidence type="ECO:0000256" key="4">
    <source>
        <dbReference type="PIRSR" id="PIRSR000097-2"/>
    </source>
</evidence>
<feature type="binding site" evidence="4">
    <location>
        <position position="117"/>
    </location>
    <ligand>
        <name>substrate</name>
    </ligand>
</feature>
<evidence type="ECO:0000256" key="1">
    <source>
        <dbReference type="ARBA" id="ARBA00007905"/>
    </source>
</evidence>
<dbReference type="AlphaFoldDB" id="A0A1G4JE47"/>
<evidence type="ECO:0000313" key="7">
    <source>
        <dbReference type="EMBL" id="SCU88529.1"/>
    </source>
</evidence>
<dbReference type="PROSITE" id="PS00798">
    <property type="entry name" value="ALDOKETO_REDUCTASE_1"/>
    <property type="match status" value="1"/>
</dbReference>